<reference evidence="3 4" key="1">
    <citation type="submission" date="2014-03" db="EMBL/GenBank/DDBJ databases">
        <title>Bradyrhizobium valentinum sp. nov., isolated from effective nodules of Lupinus mariae-josephae, a lupine endemic of basic-lime soils in Eastern Spain.</title>
        <authorList>
            <person name="Duran D."/>
            <person name="Rey L."/>
            <person name="Navarro A."/>
            <person name="Busquets A."/>
            <person name="Imperial J."/>
            <person name="Ruiz-Argueso T."/>
        </authorList>
    </citation>
    <scope>NUCLEOTIDE SEQUENCE [LARGE SCALE GENOMIC DNA]</scope>
    <source>
        <strain evidence="3 4">LmjM3</strain>
    </source>
</reference>
<dbReference type="SUPFAM" id="SSF48317">
    <property type="entry name" value="Acid phosphatase/Vanadium-dependent haloperoxidase"/>
    <property type="match status" value="2"/>
</dbReference>
<dbReference type="InterPro" id="IPR036938">
    <property type="entry name" value="PAP2/HPO_sf"/>
</dbReference>
<dbReference type="EMBL" id="LLXX01000190">
    <property type="protein sequence ID" value="KRQ96724.1"/>
    <property type="molecule type" value="Genomic_DNA"/>
</dbReference>
<proteinExistence type="predicted"/>
<gene>
    <name evidence="3" type="ORF">CP49_27690</name>
</gene>
<dbReference type="PANTHER" id="PTHR34599:SF1">
    <property type="entry name" value="PHOSPHATIDIC ACID PHOSPHATASE TYPE 2_HALOPEROXIDASE DOMAIN-CONTAINING PROTEIN"/>
    <property type="match status" value="1"/>
</dbReference>
<feature type="signal peptide" evidence="1">
    <location>
        <begin position="1"/>
        <end position="23"/>
    </location>
</feature>
<evidence type="ECO:0000259" key="2">
    <source>
        <dbReference type="SMART" id="SM00014"/>
    </source>
</evidence>
<keyword evidence="4" id="KW-1185">Reference proteome</keyword>
<comment type="caution">
    <text evidence="3">The sequence shown here is derived from an EMBL/GenBank/DDBJ whole genome shotgun (WGS) entry which is preliminary data.</text>
</comment>
<evidence type="ECO:0000256" key="1">
    <source>
        <dbReference type="SAM" id="SignalP"/>
    </source>
</evidence>
<protein>
    <recommendedName>
        <fullName evidence="2">Phosphatidic acid phosphatase type 2/haloperoxidase domain-containing protein</fullName>
    </recommendedName>
</protein>
<keyword evidence="1" id="KW-0732">Signal</keyword>
<dbReference type="OrthoDB" id="9780507at2"/>
<dbReference type="STRING" id="1518501.CQ10_07960"/>
<evidence type="ECO:0000313" key="3">
    <source>
        <dbReference type="EMBL" id="KRQ96724.1"/>
    </source>
</evidence>
<sequence>MQKLMVAAFAATAALLLSQPARSAATVAHLVPRAEGWLVKSYGEIDVPAPPKNVAAELRELEVIVAKRTPEDVARFHWWAAGGPVYRWNEIILDELLDNFVTLPLAARHLALFHAAVDDAVAVSWYRRKSASRPPLVAADPSVKTPIRAAAGSSFPSDYAAAATAAAEVLGYIFPARASVFAAMAEEAMQARLLAGVEYPSDVVAGRAIGQSIAALAIARGKSDQSEAKWTGSVPEGPGRWKAANPIAPLAGTWKPWVLARADEFRPSPPPAFDSDQVKAALAELKAFQRTPKSNHRAIYWEVYGGGTKRPA</sequence>
<dbReference type="InterPro" id="IPR052559">
    <property type="entry name" value="V-haloperoxidase"/>
</dbReference>
<dbReference type="Proteomes" id="UP000051913">
    <property type="component" value="Unassembled WGS sequence"/>
</dbReference>
<dbReference type="Gene3D" id="1.20.144.10">
    <property type="entry name" value="Phosphatidic acid phosphatase type 2/haloperoxidase"/>
    <property type="match status" value="1"/>
</dbReference>
<evidence type="ECO:0000313" key="4">
    <source>
        <dbReference type="Proteomes" id="UP000051913"/>
    </source>
</evidence>
<dbReference type="SMART" id="SM00014">
    <property type="entry name" value="acidPPc"/>
    <property type="match status" value="1"/>
</dbReference>
<dbReference type="RefSeq" id="WP_057902829.1">
    <property type="nucleotide sequence ID" value="NZ_LLXY01000221.1"/>
</dbReference>
<dbReference type="PANTHER" id="PTHR34599">
    <property type="entry name" value="PEROXIDASE-RELATED"/>
    <property type="match status" value="1"/>
</dbReference>
<name>A0A0R3KML5_9BRAD</name>
<dbReference type="Pfam" id="PF01569">
    <property type="entry name" value="PAP2"/>
    <property type="match status" value="1"/>
</dbReference>
<feature type="domain" description="Phosphatidic acid phosphatase type 2/haloperoxidase" evidence="2">
    <location>
        <begin position="107"/>
        <end position="218"/>
    </location>
</feature>
<organism evidence="3 4">
    <name type="scientific">Bradyrhizobium valentinum</name>
    <dbReference type="NCBI Taxonomy" id="1518501"/>
    <lineage>
        <taxon>Bacteria</taxon>
        <taxon>Pseudomonadati</taxon>
        <taxon>Pseudomonadota</taxon>
        <taxon>Alphaproteobacteria</taxon>
        <taxon>Hyphomicrobiales</taxon>
        <taxon>Nitrobacteraceae</taxon>
        <taxon>Bradyrhizobium</taxon>
    </lineage>
</organism>
<accession>A0A0R3KML5</accession>
<feature type="chain" id="PRO_5009796795" description="Phosphatidic acid phosphatase type 2/haloperoxidase domain-containing protein" evidence="1">
    <location>
        <begin position="24"/>
        <end position="312"/>
    </location>
</feature>
<dbReference type="InterPro" id="IPR000326">
    <property type="entry name" value="PAP2/HPO"/>
</dbReference>
<dbReference type="AlphaFoldDB" id="A0A0R3KML5"/>